<gene>
    <name evidence="2" type="ORF">ECU08_0590</name>
</gene>
<dbReference type="AlphaFoldDB" id="M1K751"/>
<evidence type="ECO:0000256" key="1">
    <source>
        <dbReference type="SAM" id="Coils"/>
    </source>
</evidence>
<dbReference type="VEuPathDB" id="MicrosporidiaDB:ECU08_0590"/>
<accession>M1K751</accession>
<dbReference type="Pfam" id="PF04437">
    <property type="entry name" value="RINT1_TIP1"/>
    <property type="match status" value="1"/>
</dbReference>
<protein>
    <submittedName>
        <fullName evidence="2">Uncharacterized protein</fullName>
    </submittedName>
</protein>
<keyword evidence="1" id="KW-0175">Coiled coil</keyword>
<proteinExistence type="predicted"/>
<dbReference type="VEuPathDB" id="MicrosporidiaDB:M970_080590"/>
<evidence type="ECO:0000313" key="2">
    <source>
        <dbReference type="EMBL" id="AGE95032.1"/>
    </source>
</evidence>
<dbReference type="PROSITE" id="PS51386">
    <property type="entry name" value="RINT1_TIP20"/>
    <property type="match status" value="1"/>
</dbReference>
<dbReference type="VEuPathDB" id="MicrosporidiaDB:AEWQ_080580"/>
<dbReference type="InterPro" id="IPR007528">
    <property type="entry name" value="RINT1_Tip20"/>
</dbReference>
<dbReference type="VEuPathDB" id="MicrosporidiaDB:AEWR_080590"/>
<feature type="coiled-coil region" evidence="1">
    <location>
        <begin position="5"/>
        <end position="67"/>
    </location>
</feature>
<name>M1K751_ENCCN</name>
<reference evidence="2" key="1">
    <citation type="journal article" date="2013" name="Eukaryot. Cell">
        <title>Extremely Reduced Levels of Heterozygosity in the Vertebrate Pathogen Encephalitozoon cuniculi.</title>
        <authorList>
            <person name="Selman M."/>
            <person name="Sak B."/>
            <person name="Kvac M."/>
            <person name="Farinelli L."/>
            <person name="Weiss L.M."/>
            <person name="Corradi N."/>
        </authorList>
    </citation>
    <scope>NUCLEOTIDE SEQUENCE</scope>
</reference>
<dbReference type="VEuPathDB" id="MicrosporidiaDB:AEWD_080540"/>
<sequence length="589" mass="69939">MCPSMDILLKKKDRLEHQLRQLKQKERDRAEYRTHLVAQAGEQKVAMEKLQREVSAVEQVLLEKKEKFLVLKDEVFKYKKGALHGIRDELRSLYKSIFEEASKAHFSASFSAFEEFTRVRDLIGRNVFRGLGRRLERLYSEEKEKLKKHILSQIAKKMQEKRKMHELVFNMKFLRRYEDYFSEDVMTGFLYERTAKSFEYHFMSDRDSNRLDKPEWFLDFILGKLQENREIFDIWEDVGGVELKGNGSSTRFLSLVTMTCGLVETKIDEVSASRSKQKRNLTLHLGVQVMKFRHKVFQSYGAVLEFPKLGKMLYKEQRKYVREKLSKIHEMRHVRWFDGYKELSRECLLYIYRFRELDSAFGMDDVIQIIVDYNRVFLESLRYINRQEIRVLCWVYSEFERFKGFLLDQESEVVFDSRLSMESRSVNVRKDRAEAVEDMLHEAVTGSIERISEFNSENLKLIMSLAMNDTEEGLKPVKRFSHDPNRVFRNLVVGVGRYLDDYRECLSYRAISHSVKERIDGFVLEEVVLKHRLESSEYFELVETMKRLKEMFGEEEWKSEVGLKCVGDIFEGRDAGEGPLSKMIKSLYV</sequence>
<dbReference type="GO" id="GO:0006890">
    <property type="term" value="P:retrograde vesicle-mediated transport, Golgi to endoplasmic reticulum"/>
    <property type="evidence" value="ECO:0007669"/>
    <property type="project" value="InterPro"/>
</dbReference>
<dbReference type="GO" id="GO:0070939">
    <property type="term" value="C:Dsl1/NZR complex"/>
    <property type="evidence" value="ECO:0007669"/>
    <property type="project" value="InterPro"/>
</dbReference>
<dbReference type="EMBL" id="KC513605">
    <property type="protein sequence ID" value="AGE95032.1"/>
    <property type="molecule type" value="Genomic_DNA"/>
</dbReference>
<dbReference type="GO" id="GO:0006888">
    <property type="term" value="P:endoplasmic reticulum to Golgi vesicle-mediated transport"/>
    <property type="evidence" value="ECO:0007669"/>
    <property type="project" value="InterPro"/>
</dbReference>
<organism evidence="2">
    <name type="scientific">Encephalitozoon cuniculi</name>
    <name type="common">Microsporidian parasite</name>
    <dbReference type="NCBI Taxonomy" id="6035"/>
    <lineage>
        <taxon>Eukaryota</taxon>
        <taxon>Fungi</taxon>
        <taxon>Fungi incertae sedis</taxon>
        <taxon>Microsporidia</taxon>
        <taxon>Unikaryonidae</taxon>
        <taxon>Encephalitozoon</taxon>
    </lineage>
</organism>